<sequence length="260" mass="28824">MLRANQGATPFSLPTSDKALIDQFLQQAQQSSDSEDFAKRFTDQRHPAWQRYLNGIYNHPKTWWIGIIQVQMVTGLWGERQKARAMLRQQALGVLIYKLTDPKHEEEASRIRSRVVRFSLKYRKADLTGRMHGGLFTNYASTGGRIGAGRLNRKVKVPVAITNFVIASFGGAIKAIAENHDSADQILLSILTGEAGPLPDGYYSLAENSPEDALAQEIMMAMDEALNGVDALNQISPAPVPISEFCAQADNANKYKDLCK</sequence>
<dbReference type="EMBL" id="JBHSDI010000011">
    <property type="protein sequence ID" value="MFC4258868.1"/>
    <property type="molecule type" value="Genomic_DNA"/>
</dbReference>
<proteinExistence type="predicted"/>
<comment type="caution">
    <text evidence="1">The sequence shown here is derived from an EMBL/GenBank/DDBJ whole genome shotgun (WGS) entry which is preliminary data.</text>
</comment>
<accession>A0ABV8QHH8</accession>
<gene>
    <name evidence="1" type="ORF">ACFOZ5_07470</name>
</gene>
<evidence type="ECO:0000313" key="2">
    <source>
        <dbReference type="Proteomes" id="UP001595798"/>
    </source>
</evidence>
<keyword evidence="2" id="KW-1185">Reference proteome</keyword>
<dbReference type="Proteomes" id="UP001595798">
    <property type="component" value="Unassembled WGS sequence"/>
</dbReference>
<organism evidence="1 2">
    <name type="scientific">Marinobacter lacisalsi</name>
    <dbReference type="NCBI Taxonomy" id="475979"/>
    <lineage>
        <taxon>Bacteria</taxon>
        <taxon>Pseudomonadati</taxon>
        <taxon>Pseudomonadota</taxon>
        <taxon>Gammaproteobacteria</taxon>
        <taxon>Pseudomonadales</taxon>
        <taxon>Marinobacteraceae</taxon>
        <taxon>Marinobacter</taxon>
    </lineage>
</organism>
<dbReference type="RefSeq" id="WP_379886408.1">
    <property type="nucleotide sequence ID" value="NZ_JBHSDI010000011.1"/>
</dbReference>
<reference evidence="2" key="1">
    <citation type="journal article" date="2019" name="Int. J. Syst. Evol. Microbiol.">
        <title>The Global Catalogue of Microorganisms (GCM) 10K type strain sequencing project: providing services to taxonomists for standard genome sequencing and annotation.</title>
        <authorList>
            <consortium name="The Broad Institute Genomics Platform"/>
            <consortium name="The Broad Institute Genome Sequencing Center for Infectious Disease"/>
            <person name="Wu L."/>
            <person name="Ma J."/>
        </authorList>
    </citation>
    <scope>NUCLEOTIDE SEQUENCE [LARGE SCALE GENOMIC DNA]</scope>
    <source>
        <strain evidence="2">CECT 7297</strain>
    </source>
</reference>
<name>A0ABV8QHH8_9GAMM</name>
<protein>
    <submittedName>
        <fullName evidence="1">Uncharacterized protein</fullName>
    </submittedName>
</protein>
<evidence type="ECO:0000313" key="1">
    <source>
        <dbReference type="EMBL" id="MFC4258868.1"/>
    </source>
</evidence>